<dbReference type="InterPro" id="IPR009050">
    <property type="entry name" value="Globin-like_sf"/>
</dbReference>
<keyword evidence="3 7" id="KW-0349">Heme</keyword>
<dbReference type="PROSITE" id="PS01033">
    <property type="entry name" value="GLOBIN"/>
    <property type="match status" value="1"/>
</dbReference>
<dbReference type="SUPFAM" id="SSF46458">
    <property type="entry name" value="Globin-like"/>
    <property type="match status" value="1"/>
</dbReference>
<reference evidence="9" key="1">
    <citation type="submission" date="1999-06" db="EMBL/GenBank/DDBJ databases">
        <title>Characterization of a hemoglobin sequence from Atlantic Hagfish (Myxine glutinosa).</title>
        <authorList>
            <person name="White G.P."/>
            <person name="Cunningham C."/>
        </authorList>
    </citation>
    <scope>NUCLEOTIDE SEQUENCE</scope>
</reference>
<keyword evidence="4 7" id="KW-0561">Oxygen transport</keyword>
<dbReference type="GO" id="GO:0020037">
    <property type="term" value="F:heme binding"/>
    <property type="evidence" value="ECO:0007669"/>
    <property type="project" value="InterPro"/>
</dbReference>
<dbReference type="PANTHER" id="PTHR46783:SF1">
    <property type="entry name" value="CYTOGLOBIN-1-RELATED"/>
    <property type="match status" value="1"/>
</dbReference>
<dbReference type="GO" id="GO:0016491">
    <property type="term" value="F:oxidoreductase activity"/>
    <property type="evidence" value="ECO:0007669"/>
    <property type="project" value="UniProtKB-ARBA"/>
</dbReference>
<dbReference type="Pfam" id="PF00042">
    <property type="entry name" value="Globin"/>
    <property type="match status" value="1"/>
</dbReference>
<keyword evidence="5" id="KW-0479">Metal-binding</keyword>
<dbReference type="PRINTS" id="PR01906">
    <property type="entry name" value="FISHGLOBIN"/>
</dbReference>
<proteinExistence type="evidence at transcript level"/>
<evidence type="ECO:0000256" key="3">
    <source>
        <dbReference type="ARBA" id="ARBA00022617"/>
    </source>
</evidence>
<evidence type="ECO:0000256" key="1">
    <source>
        <dbReference type="ARBA" id="ARBA00008705"/>
    </source>
</evidence>
<dbReference type="InterPro" id="IPR000971">
    <property type="entry name" value="Globin"/>
</dbReference>
<name>Q9Y0D5_MYXGL</name>
<accession>Q9Y0D5</accession>
<dbReference type="GO" id="GO:0005506">
    <property type="term" value="F:iron ion binding"/>
    <property type="evidence" value="ECO:0007669"/>
    <property type="project" value="InterPro"/>
</dbReference>
<dbReference type="AlphaFoldDB" id="Q9Y0D5"/>
<protein>
    <submittedName>
        <fullName evidence="9">Hemoglobin</fullName>
    </submittedName>
</protein>
<comment type="similarity">
    <text evidence="1 7">Belongs to the globin family.</text>
</comment>
<dbReference type="InterPro" id="IPR013314">
    <property type="entry name" value="Globin_lamprey/hagfish"/>
</dbReference>
<evidence type="ECO:0000313" key="9">
    <source>
        <dbReference type="EMBL" id="AAD40480.1"/>
    </source>
</evidence>
<keyword evidence="2 7" id="KW-0813">Transport</keyword>
<dbReference type="PANTHER" id="PTHR46783">
    <property type="entry name" value="CYTOGLOBIN"/>
    <property type="match status" value="1"/>
</dbReference>
<feature type="domain" description="Globin" evidence="8">
    <location>
        <begin position="8"/>
        <end position="156"/>
    </location>
</feature>
<keyword evidence="6" id="KW-0408">Iron</keyword>
<sequence length="156" mass="17779">MSAHGIARTTEGERAAVRASWAVLMKDYEHAGVQILDKFFKANPAAKPFFTKMKDLHTLEDLASSADARWHVERIIQAVNFAVINIEDREKLSNKFVKLSQDHIEEFHVTDPQYFMILSQTILDEVEKRNGGLSGEGKSGWHKVMTIICKMLKSKY</sequence>
<evidence type="ECO:0000256" key="7">
    <source>
        <dbReference type="RuleBase" id="RU000356"/>
    </source>
</evidence>
<gene>
    <name evidence="9" type="primary">Hb</name>
</gene>
<evidence type="ECO:0000256" key="5">
    <source>
        <dbReference type="ARBA" id="ARBA00022723"/>
    </source>
</evidence>
<evidence type="ECO:0000256" key="6">
    <source>
        <dbReference type="ARBA" id="ARBA00023004"/>
    </source>
</evidence>
<dbReference type="Gene3D" id="1.10.490.10">
    <property type="entry name" value="Globins"/>
    <property type="match status" value="1"/>
</dbReference>
<dbReference type="GO" id="GO:0005344">
    <property type="term" value="F:oxygen carrier activity"/>
    <property type="evidence" value="ECO:0007669"/>
    <property type="project" value="UniProtKB-KW"/>
</dbReference>
<dbReference type="GO" id="GO:0019825">
    <property type="term" value="F:oxygen binding"/>
    <property type="evidence" value="ECO:0007669"/>
    <property type="project" value="InterPro"/>
</dbReference>
<dbReference type="EMBL" id="AF157494">
    <property type="protein sequence ID" value="AAD40480.1"/>
    <property type="molecule type" value="mRNA"/>
</dbReference>
<evidence type="ECO:0000256" key="2">
    <source>
        <dbReference type="ARBA" id="ARBA00022448"/>
    </source>
</evidence>
<dbReference type="InterPro" id="IPR012292">
    <property type="entry name" value="Globin/Proto"/>
</dbReference>
<evidence type="ECO:0000259" key="8">
    <source>
        <dbReference type="PROSITE" id="PS01033"/>
    </source>
</evidence>
<organism evidence="9">
    <name type="scientific">Myxine glutinosa</name>
    <name type="common">Atlantic hagfish</name>
    <dbReference type="NCBI Taxonomy" id="7769"/>
    <lineage>
        <taxon>Eukaryota</taxon>
        <taxon>Metazoa</taxon>
        <taxon>Chordata</taxon>
        <taxon>Craniata</taxon>
        <taxon>Vertebrata</taxon>
        <taxon>Cyclostomata</taxon>
        <taxon>Myxini</taxon>
        <taxon>Myxiniformes</taxon>
        <taxon>Myxinidae</taxon>
        <taxon>Myxininae</taxon>
        <taxon>Myxine</taxon>
    </lineage>
</organism>
<evidence type="ECO:0000256" key="4">
    <source>
        <dbReference type="ARBA" id="ARBA00022621"/>
    </source>
</evidence>